<reference evidence="7 8" key="1">
    <citation type="submission" date="2017-01" db="EMBL/GenBank/DDBJ databases">
        <authorList>
            <person name="Mah S.A."/>
            <person name="Swanson W.J."/>
            <person name="Moy G.W."/>
            <person name="Vacquier V.D."/>
        </authorList>
    </citation>
    <scope>NUCLEOTIDE SEQUENCE [LARGE SCALE GENOMIC DNA]</scope>
    <source>
        <strain evidence="7 8">DSM 11589</strain>
    </source>
</reference>
<keyword evidence="3 6" id="KW-0812">Transmembrane</keyword>
<dbReference type="STRING" id="80876.SAMN05421779_103177"/>
<keyword evidence="8" id="KW-1185">Reference proteome</keyword>
<feature type="transmembrane region" description="Helical" evidence="6">
    <location>
        <begin position="47"/>
        <end position="66"/>
    </location>
</feature>
<dbReference type="GO" id="GO:0015171">
    <property type="term" value="F:amino acid transmembrane transporter activity"/>
    <property type="evidence" value="ECO:0007669"/>
    <property type="project" value="TreeGrafter"/>
</dbReference>
<dbReference type="GO" id="GO:0005886">
    <property type="term" value="C:plasma membrane"/>
    <property type="evidence" value="ECO:0007669"/>
    <property type="project" value="UniProtKB-SubCell"/>
</dbReference>
<feature type="transmembrane region" description="Helical" evidence="6">
    <location>
        <begin position="73"/>
        <end position="91"/>
    </location>
</feature>
<keyword evidence="4 6" id="KW-1133">Transmembrane helix</keyword>
<accession>A0A1N7L8N7</accession>
<dbReference type="Proteomes" id="UP000185678">
    <property type="component" value="Unassembled WGS sequence"/>
</dbReference>
<evidence type="ECO:0000256" key="5">
    <source>
        <dbReference type="ARBA" id="ARBA00023136"/>
    </source>
</evidence>
<name>A0A1N7L8N7_9PROT</name>
<dbReference type="OrthoDB" id="9804822at2"/>
<dbReference type="PIRSF" id="PIRSF006324">
    <property type="entry name" value="LeuE"/>
    <property type="match status" value="1"/>
</dbReference>
<dbReference type="EMBL" id="FTOA01000003">
    <property type="protein sequence ID" value="SIS70222.1"/>
    <property type="molecule type" value="Genomic_DNA"/>
</dbReference>
<dbReference type="InterPro" id="IPR001123">
    <property type="entry name" value="LeuE-type"/>
</dbReference>
<keyword evidence="2" id="KW-1003">Cell membrane</keyword>
<dbReference type="RefSeq" id="WP_076399815.1">
    <property type="nucleotide sequence ID" value="NZ_FTOA01000003.1"/>
</dbReference>
<keyword evidence="5 6" id="KW-0472">Membrane</keyword>
<evidence type="ECO:0000256" key="4">
    <source>
        <dbReference type="ARBA" id="ARBA00022989"/>
    </source>
</evidence>
<dbReference type="PANTHER" id="PTHR30086:SF20">
    <property type="entry name" value="ARGININE EXPORTER PROTEIN ARGO-RELATED"/>
    <property type="match status" value="1"/>
</dbReference>
<feature type="transmembrane region" description="Helical" evidence="6">
    <location>
        <begin position="191"/>
        <end position="209"/>
    </location>
</feature>
<gene>
    <name evidence="7" type="ORF">SAMN05421779_103177</name>
</gene>
<proteinExistence type="predicted"/>
<feature type="transmembrane region" description="Helical" evidence="6">
    <location>
        <begin position="156"/>
        <end position="179"/>
    </location>
</feature>
<sequence length="213" mass="22213">MSLSVWLMFIPAVFLLNMAPGPNNLLAVSNAARFGWQRAVIGGLGRVPAFTLLVGLTVVGLGAVLAASEHAFVVLKVAGAAYLIFLGIKIWRAPVAVLQPDSLAGSQATGTQGALWPMARREFVIAISNPKAILIFTAFFPQFLDRTQDSSPQLLLMGATFLVLEVAALMIYAAGGAGAGKFLSSPRGQRLFNRGTGGALVAAGTALAFSRQG</sequence>
<evidence type="ECO:0000256" key="3">
    <source>
        <dbReference type="ARBA" id="ARBA00022692"/>
    </source>
</evidence>
<dbReference type="Pfam" id="PF01810">
    <property type="entry name" value="LysE"/>
    <property type="match status" value="1"/>
</dbReference>
<evidence type="ECO:0000313" key="7">
    <source>
        <dbReference type="EMBL" id="SIS70222.1"/>
    </source>
</evidence>
<protein>
    <submittedName>
        <fullName evidence="7">Threonine/homoserine/homoserine lactone efflux protein</fullName>
    </submittedName>
</protein>
<dbReference type="AlphaFoldDB" id="A0A1N7L8N7"/>
<dbReference type="PANTHER" id="PTHR30086">
    <property type="entry name" value="ARGININE EXPORTER PROTEIN ARGO"/>
    <property type="match status" value="1"/>
</dbReference>
<evidence type="ECO:0000313" key="8">
    <source>
        <dbReference type="Proteomes" id="UP000185678"/>
    </source>
</evidence>
<evidence type="ECO:0000256" key="2">
    <source>
        <dbReference type="ARBA" id="ARBA00022475"/>
    </source>
</evidence>
<evidence type="ECO:0000256" key="1">
    <source>
        <dbReference type="ARBA" id="ARBA00004651"/>
    </source>
</evidence>
<comment type="subcellular location">
    <subcellularLocation>
        <location evidence="1">Cell membrane</location>
        <topology evidence="1">Multi-pass membrane protein</topology>
    </subcellularLocation>
</comment>
<evidence type="ECO:0000256" key="6">
    <source>
        <dbReference type="SAM" id="Phobius"/>
    </source>
</evidence>
<organism evidence="7 8">
    <name type="scientific">Insolitispirillum peregrinum</name>
    <dbReference type="NCBI Taxonomy" id="80876"/>
    <lineage>
        <taxon>Bacteria</taxon>
        <taxon>Pseudomonadati</taxon>
        <taxon>Pseudomonadota</taxon>
        <taxon>Alphaproteobacteria</taxon>
        <taxon>Rhodospirillales</taxon>
        <taxon>Novispirillaceae</taxon>
        <taxon>Insolitispirillum</taxon>
    </lineage>
</organism>